<dbReference type="SUPFAM" id="SSF88946">
    <property type="entry name" value="Sigma2 domain of RNA polymerase sigma factors"/>
    <property type="match status" value="1"/>
</dbReference>
<dbReference type="InterPro" id="IPR007627">
    <property type="entry name" value="RNA_pol_sigma70_r2"/>
</dbReference>
<keyword evidence="2" id="KW-0731">Sigma factor</keyword>
<evidence type="ECO:0000313" key="6">
    <source>
        <dbReference type="Proteomes" id="UP000503640"/>
    </source>
</evidence>
<keyword evidence="6" id="KW-1185">Reference proteome</keyword>
<organism evidence="5 6">
    <name type="scientific">Anaeromyxobacter diazotrophicus</name>
    <dbReference type="NCBI Taxonomy" id="2590199"/>
    <lineage>
        <taxon>Bacteria</taxon>
        <taxon>Pseudomonadati</taxon>
        <taxon>Myxococcota</taxon>
        <taxon>Myxococcia</taxon>
        <taxon>Myxococcales</taxon>
        <taxon>Cystobacterineae</taxon>
        <taxon>Anaeromyxobacteraceae</taxon>
        <taxon>Anaeromyxobacter</taxon>
    </lineage>
</organism>
<protein>
    <recommendedName>
        <fullName evidence="4">RNA polymerase sigma-70 region 2 domain-containing protein</fullName>
    </recommendedName>
</protein>
<accession>A0A7I9VTI2</accession>
<dbReference type="InterPro" id="IPR013325">
    <property type="entry name" value="RNA_pol_sigma_r2"/>
</dbReference>
<dbReference type="Proteomes" id="UP000503640">
    <property type="component" value="Unassembled WGS sequence"/>
</dbReference>
<comment type="caution">
    <text evidence="5">The sequence shown here is derived from an EMBL/GenBank/DDBJ whole genome shotgun (WGS) entry which is preliminary data.</text>
</comment>
<evidence type="ECO:0000256" key="3">
    <source>
        <dbReference type="ARBA" id="ARBA00023163"/>
    </source>
</evidence>
<dbReference type="EMBL" id="BJTG01000014">
    <property type="protein sequence ID" value="GEJ59439.1"/>
    <property type="molecule type" value="Genomic_DNA"/>
</dbReference>
<keyword evidence="3" id="KW-0804">Transcription</keyword>
<keyword evidence="1" id="KW-0805">Transcription regulation</keyword>
<sequence>MPPAMTLEARVQALVAEGRARDATALALRELGPQVLAYLVSLLRNDGDAREVFAQFAEDLWKGLPGFRGDASLRGWAYRIAWHASARWARDPYRQRGRRLETREASALAAEVLTTLGDEARRADRMSALRARLAPEEQTLLILRVDRDLPWREVALVLAEDGRPAPSEAALRKRFERLKEKLGRAARDEGLMD</sequence>
<evidence type="ECO:0000313" key="5">
    <source>
        <dbReference type="EMBL" id="GEJ59439.1"/>
    </source>
</evidence>
<dbReference type="InterPro" id="IPR039425">
    <property type="entry name" value="RNA_pol_sigma-70-like"/>
</dbReference>
<dbReference type="GO" id="GO:0006352">
    <property type="term" value="P:DNA-templated transcription initiation"/>
    <property type="evidence" value="ECO:0007669"/>
    <property type="project" value="InterPro"/>
</dbReference>
<proteinExistence type="predicted"/>
<evidence type="ECO:0000256" key="1">
    <source>
        <dbReference type="ARBA" id="ARBA00023015"/>
    </source>
</evidence>
<dbReference type="PANTHER" id="PTHR43133:SF66">
    <property type="entry name" value="ECF RNA POLYMERASE SIGMA FACTOR SIGK"/>
    <property type="match status" value="1"/>
</dbReference>
<gene>
    <name evidence="5" type="ORF">AMYX_41800</name>
</gene>
<feature type="domain" description="RNA polymerase sigma-70 region 2" evidence="4">
    <location>
        <begin position="29"/>
        <end position="91"/>
    </location>
</feature>
<dbReference type="Pfam" id="PF04542">
    <property type="entry name" value="Sigma70_r2"/>
    <property type="match status" value="1"/>
</dbReference>
<dbReference type="Gene3D" id="1.10.1740.10">
    <property type="match status" value="1"/>
</dbReference>
<name>A0A7I9VTI2_9BACT</name>
<dbReference type="PANTHER" id="PTHR43133">
    <property type="entry name" value="RNA POLYMERASE ECF-TYPE SIGMA FACTO"/>
    <property type="match status" value="1"/>
</dbReference>
<reference evidence="6" key="1">
    <citation type="journal article" date="2020" name="Appl. Environ. Microbiol.">
        <title>Diazotrophic Anaeromyxobacter Isolates from Soils.</title>
        <authorList>
            <person name="Masuda Y."/>
            <person name="Yamanaka H."/>
            <person name="Xu Z.X."/>
            <person name="Shiratori Y."/>
            <person name="Aono T."/>
            <person name="Amachi S."/>
            <person name="Senoo K."/>
            <person name="Itoh H."/>
        </authorList>
    </citation>
    <scope>NUCLEOTIDE SEQUENCE [LARGE SCALE GENOMIC DNA]</scope>
    <source>
        <strain evidence="6">R267</strain>
    </source>
</reference>
<dbReference type="GO" id="GO:0016987">
    <property type="term" value="F:sigma factor activity"/>
    <property type="evidence" value="ECO:0007669"/>
    <property type="project" value="UniProtKB-KW"/>
</dbReference>
<dbReference type="AlphaFoldDB" id="A0A7I9VTI2"/>
<evidence type="ECO:0000256" key="2">
    <source>
        <dbReference type="ARBA" id="ARBA00023082"/>
    </source>
</evidence>
<evidence type="ECO:0000259" key="4">
    <source>
        <dbReference type="Pfam" id="PF04542"/>
    </source>
</evidence>